<evidence type="ECO:0000256" key="4">
    <source>
        <dbReference type="ARBA" id="ARBA00048683"/>
    </source>
</evidence>
<dbReference type="GO" id="GO:0005829">
    <property type="term" value="C:cytosol"/>
    <property type="evidence" value="ECO:0007669"/>
    <property type="project" value="TreeGrafter"/>
</dbReference>
<dbReference type="FunCoup" id="A0A0V0QEP5">
    <property type="interactions" value="66"/>
</dbReference>
<dbReference type="InterPro" id="IPR036291">
    <property type="entry name" value="NAD(P)-bd_dom_sf"/>
</dbReference>
<dbReference type="Gene3D" id="1.10.1040.10">
    <property type="entry name" value="N-(1-d-carboxylethyl)-l-norvaline Dehydrogenase, domain 2"/>
    <property type="match status" value="1"/>
</dbReference>
<dbReference type="PIRSF" id="PIRSF000114">
    <property type="entry name" value="Glycerol-3-P_dh"/>
    <property type="match status" value="1"/>
</dbReference>
<dbReference type="InterPro" id="IPR006168">
    <property type="entry name" value="G3P_DH_NAD-dep"/>
</dbReference>
<dbReference type="NCBIfam" id="NF000942">
    <property type="entry name" value="PRK00094.1-4"/>
    <property type="match status" value="1"/>
</dbReference>
<evidence type="ECO:0000256" key="8">
    <source>
        <dbReference type="PIRSR" id="PIRSR000114-2"/>
    </source>
</evidence>
<dbReference type="Pfam" id="PF07479">
    <property type="entry name" value="NAD_Gly3P_dh_C"/>
    <property type="match status" value="1"/>
</dbReference>
<dbReference type="EC" id="1.1.1.8" evidence="11"/>
<dbReference type="HAMAP" id="MF_00394">
    <property type="entry name" value="NAD_Glyc3P_dehydrog"/>
    <property type="match status" value="1"/>
</dbReference>
<dbReference type="OrthoDB" id="10263760at2759"/>
<feature type="binding site" evidence="9">
    <location>
        <position position="261"/>
    </location>
    <ligand>
        <name>NAD(+)</name>
        <dbReference type="ChEBI" id="CHEBI:57540"/>
    </ligand>
</feature>
<keyword evidence="3 9" id="KW-0520">NAD</keyword>
<comment type="caution">
    <text evidence="14">The sequence shown here is derived from an EMBL/GenBank/DDBJ whole genome shotgun (WGS) entry which is preliminary data.</text>
</comment>
<keyword evidence="15" id="KW-1185">Reference proteome</keyword>
<dbReference type="GO" id="GO:0051287">
    <property type="term" value="F:NAD binding"/>
    <property type="evidence" value="ECO:0007669"/>
    <property type="project" value="UniProtKB-UniRule"/>
</dbReference>
<dbReference type="FunFam" id="3.40.50.720:FF:000019">
    <property type="entry name" value="Glycerol-3-phosphate dehydrogenase [NAD(P)+]"/>
    <property type="match status" value="1"/>
</dbReference>
<dbReference type="PANTHER" id="PTHR11728:SF1">
    <property type="entry name" value="GLYCEROL-3-PHOSPHATE DEHYDROGENASE [NAD(+)] 2, CHLOROPLASTIC"/>
    <property type="match status" value="1"/>
</dbReference>
<evidence type="ECO:0000256" key="10">
    <source>
        <dbReference type="RuleBase" id="RU000437"/>
    </source>
</evidence>
<evidence type="ECO:0000256" key="9">
    <source>
        <dbReference type="PIRSR" id="PIRSR000114-3"/>
    </source>
</evidence>
<dbReference type="GO" id="GO:0005975">
    <property type="term" value="P:carbohydrate metabolic process"/>
    <property type="evidence" value="ECO:0007669"/>
    <property type="project" value="InterPro"/>
</dbReference>
<dbReference type="Gene3D" id="3.40.50.720">
    <property type="entry name" value="NAD(P)-binding Rossmann-like Domain"/>
    <property type="match status" value="1"/>
</dbReference>
<dbReference type="PANTHER" id="PTHR11728">
    <property type="entry name" value="GLYCEROL-3-PHOSPHATE DEHYDROGENASE"/>
    <property type="match status" value="1"/>
</dbReference>
<protein>
    <recommendedName>
        <fullName evidence="11">Glycerol-3-phosphate dehydrogenase [NAD(+)]</fullName>
        <ecNumber evidence="11">1.1.1.8</ecNumber>
    </recommendedName>
</protein>
<dbReference type="EMBL" id="LDAU01000183">
    <property type="protein sequence ID" value="KRX00662.1"/>
    <property type="molecule type" value="Genomic_DNA"/>
</dbReference>
<evidence type="ECO:0000256" key="6">
    <source>
        <dbReference type="ARBA" id="ARBA00084116"/>
    </source>
</evidence>
<gene>
    <name evidence="14" type="ORF">PPERSA_00889</name>
</gene>
<feature type="binding site" evidence="9">
    <location>
        <begin position="14"/>
        <end position="19"/>
    </location>
    <ligand>
        <name>NAD(+)</name>
        <dbReference type="ChEBI" id="CHEBI:57540"/>
    </ligand>
</feature>
<keyword evidence="2 10" id="KW-0560">Oxidoreductase</keyword>
<feature type="binding site" evidence="9">
    <location>
        <position position="146"/>
    </location>
    <ligand>
        <name>NAD(+)</name>
        <dbReference type="ChEBI" id="CHEBI:57540"/>
    </ligand>
</feature>
<accession>A0A0V0QEP5</accession>
<dbReference type="AlphaFoldDB" id="A0A0V0QEP5"/>
<name>A0A0V0QEP5_PSEPJ</name>
<dbReference type="GO" id="GO:0020015">
    <property type="term" value="C:glycosome"/>
    <property type="evidence" value="ECO:0007669"/>
    <property type="project" value="UniProtKB-SubCell"/>
</dbReference>
<organism evidence="14 15">
    <name type="scientific">Pseudocohnilembus persalinus</name>
    <name type="common">Ciliate</name>
    <dbReference type="NCBI Taxonomy" id="266149"/>
    <lineage>
        <taxon>Eukaryota</taxon>
        <taxon>Sar</taxon>
        <taxon>Alveolata</taxon>
        <taxon>Ciliophora</taxon>
        <taxon>Intramacronucleata</taxon>
        <taxon>Oligohymenophorea</taxon>
        <taxon>Scuticociliatia</taxon>
        <taxon>Philasterida</taxon>
        <taxon>Pseudocohnilembidae</taxon>
        <taxon>Pseudocohnilembus</taxon>
    </lineage>
</organism>
<dbReference type="InParanoid" id="A0A0V0QEP5"/>
<dbReference type="InterPro" id="IPR006109">
    <property type="entry name" value="G3P_DH_NAD-dep_C"/>
</dbReference>
<evidence type="ECO:0000256" key="7">
    <source>
        <dbReference type="PIRSR" id="PIRSR000114-1"/>
    </source>
</evidence>
<dbReference type="GO" id="GO:0141152">
    <property type="term" value="F:glycerol-3-phosphate dehydrogenase (NAD+) activity"/>
    <property type="evidence" value="ECO:0007669"/>
    <property type="project" value="UniProtKB-UniRule"/>
</dbReference>
<feature type="domain" description="Glycerol-3-phosphate dehydrogenase NAD-dependent N-terminal" evidence="12">
    <location>
        <begin position="9"/>
        <end position="163"/>
    </location>
</feature>
<comment type="similarity">
    <text evidence="1 10">Belongs to the NAD-dependent glycerol-3-phosphate dehydrogenase family.</text>
</comment>
<dbReference type="FunFam" id="1.10.1040.10:FF:000001">
    <property type="entry name" value="Glycerol-3-phosphate dehydrogenase [NAD(P)+]"/>
    <property type="match status" value="1"/>
</dbReference>
<dbReference type="OMA" id="CKYFPDH"/>
<feature type="binding site" evidence="8">
    <location>
        <position position="113"/>
    </location>
    <ligand>
        <name>substrate</name>
    </ligand>
</feature>
<evidence type="ECO:0000256" key="2">
    <source>
        <dbReference type="ARBA" id="ARBA00023002"/>
    </source>
</evidence>
<feature type="active site" description="Proton acceptor" evidence="7">
    <location>
        <position position="197"/>
    </location>
</feature>
<evidence type="ECO:0000256" key="5">
    <source>
        <dbReference type="ARBA" id="ARBA00060503"/>
    </source>
</evidence>
<comment type="subcellular location">
    <subcellularLocation>
        <location evidence="5">Glycosome</location>
    </subcellularLocation>
</comment>
<feature type="domain" description="Glycerol-3-phosphate dehydrogenase NAD-dependent C-terminal" evidence="13">
    <location>
        <begin position="186"/>
        <end position="325"/>
    </location>
</feature>
<evidence type="ECO:0000256" key="1">
    <source>
        <dbReference type="ARBA" id="ARBA00011009"/>
    </source>
</evidence>
<dbReference type="SUPFAM" id="SSF51735">
    <property type="entry name" value="NAD(P)-binding Rossmann-fold domains"/>
    <property type="match status" value="1"/>
</dbReference>
<proteinExistence type="inferred from homology"/>
<dbReference type="InterPro" id="IPR008927">
    <property type="entry name" value="6-PGluconate_DH-like_C_sf"/>
</dbReference>
<reference evidence="14 15" key="1">
    <citation type="journal article" date="2015" name="Sci. Rep.">
        <title>Genome of the facultative scuticociliatosis pathogen Pseudocohnilembus persalinus provides insight into its virulence through horizontal gene transfer.</title>
        <authorList>
            <person name="Xiong J."/>
            <person name="Wang G."/>
            <person name="Cheng J."/>
            <person name="Tian M."/>
            <person name="Pan X."/>
            <person name="Warren A."/>
            <person name="Jiang C."/>
            <person name="Yuan D."/>
            <person name="Miao W."/>
        </authorList>
    </citation>
    <scope>NUCLEOTIDE SEQUENCE [LARGE SCALE GENOMIC DNA]</scope>
    <source>
        <strain evidence="14">36N120E</strain>
    </source>
</reference>
<dbReference type="Pfam" id="PF01210">
    <property type="entry name" value="NAD_Gly3P_dh_N"/>
    <property type="match status" value="1"/>
</dbReference>
<dbReference type="InterPro" id="IPR011128">
    <property type="entry name" value="G3P_DH_NAD-dep_N"/>
</dbReference>
<dbReference type="PRINTS" id="PR00077">
    <property type="entry name" value="GPDHDRGNASE"/>
</dbReference>
<dbReference type="Proteomes" id="UP000054937">
    <property type="component" value="Unassembled WGS sequence"/>
</dbReference>
<evidence type="ECO:0000256" key="11">
    <source>
        <dbReference type="RuleBase" id="RU361243"/>
    </source>
</evidence>
<feature type="binding site" evidence="8">
    <location>
        <begin position="261"/>
        <end position="262"/>
    </location>
    <ligand>
        <name>substrate</name>
    </ligand>
</feature>
<evidence type="ECO:0000313" key="14">
    <source>
        <dbReference type="EMBL" id="KRX00662.1"/>
    </source>
</evidence>
<comment type="catalytic activity">
    <reaction evidence="4 11">
        <text>sn-glycerol 3-phosphate + NAD(+) = dihydroxyacetone phosphate + NADH + H(+)</text>
        <dbReference type="Rhea" id="RHEA:11092"/>
        <dbReference type="ChEBI" id="CHEBI:15378"/>
        <dbReference type="ChEBI" id="CHEBI:57540"/>
        <dbReference type="ChEBI" id="CHEBI:57597"/>
        <dbReference type="ChEBI" id="CHEBI:57642"/>
        <dbReference type="ChEBI" id="CHEBI:57945"/>
        <dbReference type="EC" id="1.1.1.8"/>
    </reaction>
</comment>
<dbReference type="GO" id="GO:0046168">
    <property type="term" value="P:glycerol-3-phosphate catabolic process"/>
    <property type="evidence" value="ECO:0007669"/>
    <property type="project" value="UniProtKB-UniRule"/>
</dbReference>
<dbReference type="SUPFAM" id="SSF48179">
    <property type="entry name" value="6-phosphogluconate dehydrogenase C-terminal domain-like"/>
    <property type="match status" value="1"/>
</dbReference>
<dbReference type="InterPro" id="IPR013328">
    <property type="entry name" value="6PGD_dom2"/>
</dbReference>
<dbReference type="NCBIfam" id="NF000940">
    <property type="entry name" value="PRK00094.1-2"/>
    <property type="match status" value="1"/>
</dbReference>
<evidence type="ECO:0000259" key="13">
    <source>
        <dbReference type="Pfam" id="PF07479"/>
    </source>
</evidence>
<evidence type="ECO:0000256" key="3">
    <source>
        <dbReference type="ARBA" id="ARBA00023027"/>
    </source>
</evidence>
<keyword evidence="6" id="KW-0327">Glycosome</keyword>
<evidence type="ECO:0000313" key="15">
    <source>
        <dbReference type="Proteomes" id="UP000054937"/>
    </source>
</evidence>
<evidence type="ECO:0000259" key="12">
    <source>
        <dbReference type="Pfam" id="PF01210"/>
    </source>
</evidence>
<sequence>MSVAQIGKKITVLGGGAFGTAMAHCAALNELNQVTLYARDKDTVECINKFQINPKKLSQFKLSPKVTATNGIYEALQGADCVISCIPTQQILPTMQQYKNIIPTDKPFVNCSKGMIVETEQFPSQAMHSIFGEDFKFYSLSGPSFADEIMKGNPTLLVLAGKEGEERNQIMEALSHKYLRIYGQEDVLGVEIAGAMKNVISIGAGIIIGYGYGLNTVTGFVVKATHEMQLMAKFFGADPKTFFGLAGIGDLILTSFGSASRNRTFGEKFGQGMNLAQIFQTSTGVVEGYYTLDAIHKFAQENNLDMPIVDTIYKVVHGELTIEQAATFLMSRKLSKEYNSMLDDLNDENK</sequence>